<dbReference type="Pfam" id="PF13837">
    <property type="entry name" value="Myb_DNA-bind_4"/>
    <property type="match status" value="1"/>
</dbReference>
<dbReference type="AlphaFoldDB" id="A0A9P0AKI1"/>
<evidence type="ECO:0000256" key="1">
    <source>
        <dbReference type="SAM" id="MobiDB-lite"/>
    </source>
</evidence>
<feature type="region of interest" description="Disordered" evidence="1">
    <location>
        <begin position="382"/>
        <end position="405"/>
    </location>
</feature>
<proteinExistence type="predicted"/>
<feature type="compositionally biased region" description="Polar residues" evidence="1">
    <location>
        <begin position="254"/>
        <end position="268"/>
    </location>
</feature>
<keyword evidence="4" id="KW-1185">Reference proteome</keyword>
<accession>A0A9P0AKI1</accession>
<evidence type="ECO:0000313" key="4">
    <source>
        <dbReference type="Proteomes" id="UP001152759"/>
    </source>
</evidence>
<feature type="region of interest" description="Disordered" evidence="1">
    <location>
        <begin position="238"/>
        <end position="313"/>
    </location>
</feature>
<feature type="compositionally biased region" description="Acidic residues" evidence="1">
    <location>
        <begin position="393"/>
        <end position="405"/>
    </location>
</feature>
<dbReference type="PANTHER" id="PTHR47595">
    <property type="entry name" value="HEAT SHOCK 70 KDA PROTEIN 14"/>
    <property type="match status" value="1"/>
</dbReference>
<feature type="domain" description="Myb/SANT-like DNA-binding" evidence="2">
    <location>
        <begin position="122"/>
        <end position="210"/>
    </location>
</feature>
<evidence type="ECO:0000259" key="2">
    <source>
        <dbReference type="Pfam" id="PF13837"/>
    </source>
</evidence>
<dbReference type="Proteomes" id="UP001152759">
    <property type="component" value="Chromosome 7"/>
</dbReference>
<dbReference type="PANTHER" id="PTHR47595:SF1">
    <property type="entry name" value="MYB_SANT-LIKE DNA-BINDING DOMAIN-CONTAINING PROTEIN"/>
    <property type="match status" value="1"/>
</dbReference>
<sequence>MEPYRMEVFMQDGSFLQAALALENFVACKSDIGRAYQFANELLMSEVNMGTLPPEYAIDRIELYDHGVPWSFNDDEDNDFDAELMHDDLEPNPQVEEHEEKGSYWTRQINVMYESELVSNPTELLIHIYGCAEIQRKINGKAKKMRYIWMDVAALMAERGFPVPAKEGKTVGKQCDDKFRYLKNKYMKYLSPQTGEGKMKKPIYFDLLDRYLGGSQITAPTCLHDSLASTSQVPLSVNTPVSTEIPPTRASPLASASQVPPNINSPMSVGTPPTLASFSSGGSVSSEMSATLSGSTSQSSNSTTTPLSSNRSRFKTVKKVLKPKAATTGDLLQHYKKTTEASQAHGRKVLKTVVKMHKRDHMQMDRFLNMYASANNLKYDTNHNSLPDKENDFEMISDDSDSDSF</sequence>
<dbReference type="EMBL" id="OU963868">
    <property type="protein sequence ID" value="CAH0393509.1"/>
    <property type="molecule type" value="Genomic_DNA"/>
</dbReference>
<dbReference type="Gene3D" id="1.10.10.60">
    <property type="entry name" value="Homeodomain-like"/>
    <property type="match status" value="1"/>
</dbReference>
<name>A0A9P0AKI1_BEMTA</name>
<organism evidence="3 4">
    <name type="scientific">Bemisia tabaci</name>
    <name type="common">Sweetpotato whitefly</name>
    <name type="synonym">Aleurodes tabaci</name>
    <dbReference type="NCBI Taxonomy" id="7038"/>
    <lineage>
        <taxon>Eukaryota</taxon>
        <taxon>Metazoa</taxon>
        <taxon>Ecdysozoa</taxon>
        <taxon>Arthropoda</taxon>
        <taxon>Hexapoda</taxon>
        <taxon>Insecta</taxon>
        <taxon>Pterygota</taxon>
        <taxon>Neoptera</taxon>
        <taxon>Paraneoptera</taxon>
        <taxon>Hemiptera</taxon>
        <taxon>Sternorrhyncha</taxon>
        <taxon>Aleyrodoidea</taxon>
        <taxon>Aleyrodidae</taxon>
        <taxon>Aleyrodinae</taxon>
        <taxon>Bemisia</taxon>
    </lineage>
</organism>
<feature type="compositionally biased region" description="Low complexity" evidence="1">
    <location>
        <begin position="277"/>
        <end position="311"/>
    </location>
</feature>
<evidence type="ECO:0000313" key="3">
    <source>
        <dbReference type="EMBL" id="CAH0393509.1"/>
    </source>
</evidence>
<gene>
    <name evidence="3" type="ORF">BEMITA_LOCUS11902</name>
</gene>
<dbReference type="InterPro" id="IPR044822">
    <property type="entry name" value="Myb_DNA-bind_4"/>
</dbReference>
<reference evidence="3" key="1">
    <citation type="submission" date="2021-12" db="EMBL/GenBank/DDBJ databases">
        <authorList>
            <person name="King R."/>
        </authorList>
    </citation>
    <scope>NUCLEOTIDE SEQUENCE</scope>
</reference>
<protein>
    <recommendedName>
        <fullName evidence="2">Myb/SANT-like DNA-binding domain-containing protein</fullName>
    </recommendedName>
</protein>